<dbReference type="Gene3D" id="2.180.10.10">
    <property type="entry name" value="RHS repeat-associated core"/>
    <property type="match status" value="1"/>
</dbReference>
<dbReference type="Pfam" id="PF25023">
    <property type="entry name" value="TEN_YD-shell"/>
    <property type="match status" value="2"/>
</dbReference>
<evidence type="ECO:0000313" key="3">
    <source>
        <dbReference type="EMBL" id="MBA2871345.1"/>
    </source>
</evidence>
<evidence type="ECO:0000256" key="1">
    <source>
        <dbReference type="ARBA" id="ARBA00022737"/>
    </source>
</evidence>
<feature type="domain" description="Teneurin-like YD-shell" evidence="2">
    <location>
        <begin position="294"/>
        <end position="557"/>
    </location>
</feature>
<evidence type="ECO:0000259" key="2">
    <source>
        <dbReference type="Pfam" id="PF25023"/>
    </source>
</evidence>
<keyword evidence="1" id="KW-0677">Repeat</keyword>
<reference evidence="3 4" key="1">
    <citation type="submission" date="2020-07" db="EMBL/GenBank/DDBJ databases">
        <title>Genomic Encyclopedia of Type Strains, Phase IV (KMG-IV): sequencing the most valuable type-strain genomes for metagenomic binning, comparative biology and taxonomic classification.</title>
        <authorList>
            <person name="Goeker M."/>
        </authorList>
    </citation>
    <scope>NUCLEOTIDE SEQUENCE [LARGE SCALE GENOMIC DNA]</scope>
    <source>
        <strain evidence="3 4">DSM 25220</strain>
    </source>
</reference>
<dbReference type="EMBL" id="JACDUU010000003">
    <property type="protein sequence ID" value="MBA2871345.1"/>
    <property type="molecule type" value="Genomic_DNA"/>
</dbReference>
<proteinExistence type="predicted"/>
<name>A0A7W0BVB0_9BACL</name>
<keyword evidence="4" id="KW-1185">Reference proteome</keyword>
<dbReference type="PANTHER" id="PTHR32305">
    <property type="match status" value="1"/>
</dbReference>
<dbReference type="AlphaFoldDB" id="A0A7W0BVB0"/>
<protein>
    <submittedName>
        <fullName evidence="3">RHS repeat-associated protein</fullName>
    </submittedName>
</protein>
<dbReference type="PRINTS" id="PR00394">
    <property type="entry name" value="RHSPROTEIN"/>
</dbReference>
<dbReference type="InterPro" id="IPR056823">
    <property type="entry name" value="TEN-like_YD-shell"/>
</dbReference>
<dbReference type="NCBIfam" id="TIGR01643">
    <property type="entry name" value="YD_repeat_2x"/>
    <property type="match status" value="5"/>
</dbReference>
<dbReference type="NCBIfam" id="TIGR03696">
    <property type="entry name" value="Rhs_assc_core"/>
    <property type="match status" value="1"/>
</dbReference>
<comment type="caution">
    <text evidence="3">The sequence shown here is derived from an EMBL/GenBank/DDBJ whole genome shotgun (WGS) entry which is preliminary data.</text>
</comment>
<accession>A0A7W0BVB0</accession>
<dbReference type="RefSeq" id="WP_181537178.1">
    <property type="nucleotide sequence ID" value="NZ_JACDUU010000003.1"/>
</dbReference>
<dbReference type="InterPro" id="IPR050708">
    <property type="entry name" value="T6SS_VgrG/RHS"/>
</dbReference>
<dbReference type="PANTHER" id="PTHR32305:SF17">
    <property type="entry name" value="TRNA NUCLEASE WAPA"/>
    <property type="match status" value="1"/>
</dbReference>
<dbReference type="InterPro" id="IPR006530">
    <property type="entry name" value="YD"/>
</dbReference>
<sequence>MKTVTDHPAGNTVTTITDEVGNVTNYIDGKGYETQFKYNQQNQLEKVIDPKLNETTYQYDGSGNLTKRINAKGHVTEYKYNGMNLLEKIIDPLNHTTSIEYDLNGNRKKLIAPSGDMIEYDYNELNQLTDVYVNGLKQWSYSYDENGNVETITDSQGRLKSYHYYDNGLLQQVVNGNHTISYGYAGNDFLSSINVAVGDSTFSLEFTPNKLNQLETLIRKDQTLSTQTLATFAYNSLGAIESVNRGNGTSTSKTFDQANRLETLTNKLTNGTELNSYTYHYDRNNNIENIVTNHGTISYQYDELNQLVRETLLDGTVINYEYDSVGNRTKKIVTKDGNSTTTSYSYNKANQLTEVNGQAYQYDVNGNLTNDGERTYIYDAFDQLIEVRNASGQWIAKFTYDDSGKRTSMTTADGTIYFHYHKDKVIYETDENNNIIAEYTWDQEGNPVSMTKNGQTYYYHLNGHGDVVALTDSNGNVVAEYEYDAWGNIISQTGPLASENPYRYAGYRYDEETDLYYLMARYYNPKHGNFLSLDPHPGVLDNPITQNGYTYANNNPVMYVDPDGNHPVLIALAGTLLRFAAPLIKSAIKKYGSKAINFVRDKIYNYAKKLFKSLTDRYRITSSSSAVVLILDKKNNNKRVFSLDYHDNIPLKKIGKKGKVKNIDVWHYHLNDDKVHYVFRWSIPNGYTLYETNYYYRLVW</sequence>
<dbReference type="Proteomes" id="UP000580891">
    <property type="component" value="Unassembled WGS sequence"/>
</dbReference>
<dbReference type="InterPro" id="IPR022385">
    <property type="entry name" value="Rhs_assc_core"/>
</dbReference>
<organism evidence="3 4">
    <name type="scientific">[Anoxybacillus] calidus</name>
    <dbReference type="NCBI Taxonomy" id="575178"/>
    <lineage>
        <taxon>Bacteria</taxon>
        <taxon>Bacillati</taxon>
        <taxon>Bacillota</taxon>
        <taxon>Bacilli</taxon>
        <taxon>Bacillales</taxon>
        <taxon>Anoxybacillaceae</taxon>
        <taxon>Paranoxybacillus</taxon>
    </lineage>
</organism>
<feature type="domain" description="Teneurin-like YD-shell" evidence="2">
    <location>
        <begin position="2"/>
        <end position="211"/>
    </location>
</feature>
<evidence type="ECO:0000313" key="4">
    <source>
        <dbReference type="Proteomes" id="UP000580891"/>
    </source>
</evidence>
<gene>
    <name evidence="3" type="ORF">HNQ85_001615</name>
</gene>